<evidence type="ECO:0000256" key="2">
    <source>
        <dbReference type="SAM" id="MobiDB-lite"/>
    </source>
</evidence>
<feature type="coiled-coil region" evidence="1">
    <location>
        <begin position="360"/>
        <end position="387"/>
    </location>
</feature>
<feature type="compositionally biased region" description="Basic residues" evidence="2">
    <location>
        <begin position="419"/>
        <end position="434"/>
    </location>
</feature>
<sequence>MRKPSADKTKSLDLRLDGEKGPKRLTAQEKLCQDVEKRMQQEAKKKVKKEKEEEVKEVEKDKKKKSEKEDIKYVPVKRKLIEDVFTPPTKCPVEPPPAAASRSEVREMVRGLASSDAEEEEDASASEASSNVEEKDEEPEASENEAEDGSEDGDVSVTNKRDWDSFVRSKERFRCGDYFNTNKTELFNFWLDSGKSWDACVLHVDRVHQTKNESKKGWTAFQGWDLVDKYGKDRGEEMICRRTEENLFNKDDMLSASASVNEEGLMDKLIDGEVGVLKPGAMPAVDTASAAGCAKLLNAMNAKVSNAKNPKPKKETSEEVVPKTVSEALGLKLQKHLKASALARSNSITLSGLEFADDLAKALLKQAGDMEQTYKKAQRALKEKKSDKELKKFIPDMENQQKAATKLQAAANAFLSSARPKKRKTTDKAKGKKK</sequence>
<proteinExistence type="predicted"/>
<evidence type="ECO:0000313" key="4">
    <source>
        <dbReference type="Proteomes" id="UP001642484"/>
    </source>
</evidence>
<dbReference type="EMBL" id="CAXAMN010026439">
    <property type="protein sequence ID" value="CAK9102936.1"/>
    <property type="molecule type" value="Genomic_DNA"/>
</dbReference>
<evidence type="ECO:0000256" key="1">
    <source>
        <dbReference type="SAM" id="Coils"/>
    </source>
</evidence>
<feature type="region of interest" description="Disordered" evidence="2">
    <location>
        <begin position="411"/>
        <end position="434"/>
    </location>
</feature>
<comment type="caution">
    <text evidence="3">The sequence shown here is derived from an EMBL/GenBank/DDBJ whole genome shotgun (WGS) entry which is preliminary data.</text>
</comment>
<evidence type="ECO:0000313" key="3">
    <source>
        <dbReference type="EMBL" id="CAK9102936.1"/>
    </source>
</evidence>
<protein>
    <submittedName>
        <fullName evidence="3">Uncharacterized protein</fullName>
    </submittedName>
</protein>
<gene>
    <name evidence="3" type="ORF">CCMP2556_LOCUS48405</name>
</gene>
<feature type="region of interest" description="Disordered" evidence="2">
    <location>
        <begin position="84"/>
        <end position="158"/>
    </location>
</feature>
<keyword evidence="1" id="KW-0175">Coiled coil</keyword>
<feature type="compositionally biased region" description="Acidic residues" evidence="2">
    <location>
        <begin position="134"/>
        <end position="154"/>
    </location>
</feature>
<keyword evidence="4" id="KW-1185">Reference proteome</keyword>
<reference evidence="3 4" key="1">
    <citation type="submission" date="2024-02" db="EMBL/GenBank/DDBJ databases">
        <authorList>
            <person name="Chen Y."/>
            <person name="Shah S."/>
            <person name="Dougan E. K."/>
            <person name="Thang M."/>
            <person name="Chan C."/>
        </authorList>
    </citation>
    <scope>NUCLEOTIDE SEQUENCE [LARGE SCALE GENOMIC DNA]</scope>
</reference>
<organism evidence="3 4">
    <name type="scientific">Durusdinium trenchii</name>
    <dbReference type="NCBI Taxonomy" id="1381693"/>
    <lineage>
        <taxon>Eukaryota</taxon>
        <taxon>Sar</taxon>
        <taxon>Alveolata</taxon>
        <taxon>Dinophyceae</taxon>
        <taxon>Suessiales</taxon>
        <taxon>Symbiodiniaceae</taxon>
        <taxon>Durusdinium</taxon>
    </lineage>
</organism>
<accession>A0ABP0RUN9</accession>
<feature type="compositionally biased region" description="Pro residues" evidence="2">
    <location>
        <begin position="89"/>
        <end position="98"/>
    </location>
</feature>
<dbReference type="Proteomes" id="UP001642484">
    <property type="component" value="Unassembled WGS sequence"/>
</dbReference>
<feature type="region of interest" description="Disordered" evidence="2">
    <location>
        <begin position="1"/>
        <end position="72"/>
    </location>
</feature>
<name>A0ABP0RUN9_9DINO</name>
<feature type="compositionally biased region" description="Basic and acidic residues" evidence="2">
    <location>
        <begin position="31"/>
        <end position="72"/>
    </location>
</feature>
<feature type="compositionally biased region" description="Basic and acidic residues" evidence="2">
    <location>
        <begin position="1"/>
        <end position="22"/>
    </location>
</feature>